<sequence>MIKVSVATVRCVLFLIRVGAESWSRIPKTLQELDPVADAPQVQPSAPRTGGREFLPSVGNCGLLEFFEGLEKATFQVFQASWKKVADKDGKDLFLLRFMACPAHEINWENRRPFAWMQEACREACGLAGYLVRGYCNPFYEGEKEIPGVHALSVNAIAPDENREERWLVDAQGQPLLGKKPSRRLVITDEGEVKLA</sequence>
<evidence type="ECO:0000313" key="1">
    <source>
        <dbReference type="EMBL" id="OGZ73824.1"/>
    </source>
</evidence>
<dbReference type="EMBL" id="MHPA01000006">
    <property type="protein sequence ID" value="OGZ73824.1"/>
    <property type="molecule type" value="Genomic_DNA"/>
</dbReference>
<dbReference type="AlphaFoldDB" id="A0A1G2IGG3"/>
<accession>A0A1G2IGG3</accession>
<proteinExistence type="predicted"/>
<organism evidence="1 2">
    <name type="scientific">Candidatus Staskawiczbacteria bacterium RIFCSPLOWO2_01_FULL_38_12b</name>
    <dbReference type="NCBI Taxonomy" id="1802214"/>
    <lineage>
        <taxon>Bacteria</taxon>
        <taxon>Candidatus Staskawicziibacteriota</taxon>
    </lineage>
</organism>
<protein>
    <submittedName>
        <fullName evidence="1">Uncharacterized protein</fullName>
    </submittedName>
</protein>
<dbReference type="Proteomes" id="UP000176774">
    <property type="component" value="Unassembled WGS sequence"/>
</dbReference>
<evidence type="ECO:0000313" key="2">
    <source>
        <dbReference type="Proteomes" id="UP000176774"/>
    </source>
</evidence>
<reference evidence="1 2" key="1">
    <citation type="journal article" date="2016" name="Nat. Commun.">
        <title>Thousands of microbial genomes shed light on interconnected biogeochemical processes in an aquifer system.</title>
        <authorList>
            <person name="Anantharaman K."/>
            <person name="Brown C.T."/>
            <person name="Hug L.A."/>
            <person name="Sharon I."/>
            <person name="Castelle C.J."/>
            <person name="Probst A.J."/>
            <person name="Thomas B.C."/>
            <person name="Singh A."/>
            <person name="Wilkins M.J."/>
            <person name="Karaoz U."/>
            <person name="Brodie E.L."/>
            <person name="Williams K.H."/>
            <person name="Hubbard S.S."/>
            <person name="Banfield J.F."/>
        </authorList>
    </citation>
    <scope>NUCLEOTIDE SEQUENCE [LARGE SCALE GENOMIC DNA]</scope>
</reference>
<comment type="caution">
    <text evidence="1">The sequence shown here is derived from an EMBL/GenBank/DDBJ whole genome shotgun (WGS) entry which is preliminary data.</text>
</comment>
<name>A0A1G2IGG3_9BACT</name>
<gene>
    <name evidence="1" type="ORF">A2908_01285</name>
</gene>